<evidence type="ECO:0000313" key="3">
    <source>
        <dbReference type="Proteomes" id="UP000271974"/>
    </source>
</evidence>
<dbReference type="EMBL" id="RQTK01000588">
    <property type="protein sequence ID" value="RUS77346.1"/>
    <property type="molecule type" value="Genomic_DNA"/>
</dbReference>
<feature type="region of interest" description="Disordered" evidence="1">
    <location>
        <begin position="133"/>
        <end position="182"/>
    </location>
</feature>
<accession>A0A433T701</accession>
<dbReference type="Proteomes" id="UP000271974">
    <property type="component" value="Unassembled WGS sequence"/>
</dbReference>
<dbReference type="AlphaFoldDB" id="A0A433T701"/>
<protein>
    <submittedName>
        <fullName evidence="2">Uncharacterized protein</fullName>
    </submittedName>
</protein>
<gene>
    <name evidence="2" type="ORF">EGW08_014900</name>
</gene>
<evidence type="ECO:0000313" key="2">
    <source>
        <dbReference type="EMBL" id="RUS77346.1"/>
    </source>
</evidence>
<evidence type="ECO:0000256" key="1">
    <source>
        <dbReference type="SAM" id="MobiDB-lite"/>
    </source>
</evidence>
<name>A0A433T701_ELYCH</name>
<dbReference type="OrthoDB" id="10071349at2759"/>
<dbReference type="Pfam" id="PF15472">
    <property type="entry name" value="DUF4638"/>
    <property type="match status" value="1"/>
</dbReference>
<feature type="region of interest" description="Disordered" evidence="1">
    <location>
        <begin position="1"/>
        <end position="32"/>
    </location>
</feature>
<proteinExistence type="predicted"/>
<reference evidence="2 3" key="1">
    <citation type="submission" date="2019-01" db="EMBL/GenBank/DDBJ databases">
        <title>A draft genome assembly of the solar-powered sea slug Elysia chlorotica.</title>
        <authorList>
            <person name="Cai H."/>
            <person name="Li Q."/>
            <person name="Fang X."/>
            <person name="Li J."/>
            <person name="Curtis N.E."/>
            <person name="Altenburger A."/>
            <person name="Shibata T."/>
            <person name="Feng M."/>
            <person name="Maeda T."/>
            <person name="Schwartz J.A."/>
            <person name="Shigenobu S."/>
            <person name="Lundholm N."/>
            <person name="Nishiyama T."/>
            <person name="Yang H."/>
            <person name="Hasebe M."/>
            <person name="Li S."/>
            <person name="Pierce S.K."/>
            <person name="Wang J."/>
        </authorList>
    </citation>
    <scope>NUCLEOTIDE SEQUENCE [LARGE SCALE GENOMIC DNA]</scope>
    <source>
        <strain evidence="2">EC2010</strain>
        <tissue evidence="2">Whole organism of an adult</tissue>
    </source>
</reference>
<dbReference type="InterPro" id="IPR029171">
    <property type="entry name" value="DUF4638"/>
</dbReference>
<comment type="caution">
    <text evidence="2">The sequence shown here is derived from an EMBL/GenBank/DDBJ whole genome shotgun (WGS) entry which is preliminary data.</text>
</comment>
<sequence length="182" mass="20951">MPSPLKFDFKEKKKTEKESKMGMGSSKLETVRQEDPSQYFLTELEDQIESSKNESFKPAAKQVPLMTPEEILACHYLRLNQDQVARLEKCIRDKGQDPGVHCHMDVTNYDVFSEIRRIRKAQKFGTTFEVGTYDEEDEDSLKEDKLRNDLSKQMPLNSDTLGTFKGKNPKTISSPKTKLPKI</sequence>
<feature type="compositionally biased region" description="Basic and acidic residues" evidence="1">
    <location>
        <begin position="7"/>
        <end position="20"/>
    </location>
</feature>
<keyword evidence="3" id="KW-1185">Reference proteome</keyword>
<organism evidence="2 3">
    <name type="scientific">Elysia chlorotica</name>
    <name type="common">Eastern emerald elysia</name>
    <name type="synonym">Sea slug</name>
    <dbReference type="NCBI Taxonomy" id="188477"/>
    <lineage>
        <taxon>Eukaryota</taxon>
        <taxon>Metazoa</taxon>
        <taxon>Spiralia</taxon>
        <taxon>Lophotrochozoa</taxon>
        <taxon>Mollusca</taxon>
        <taxon>Gastropoda</taxon>
        <taxon>Heterobranchia</taxon>
        <taxon>Euthyneura</taxon>
        <taxon>Panpulmonata</taxon>
        <taxon>Sacoglossa</taxon>
        <taxon>Placobranchoidea</taxon>
        <taxon>Plakobranchidae</taxon>
        <taxon>Elysia</taxon>
    </lineage>
</organism>